<accession>A0A645A6K6</accession>
<dbReference type="AlphaFoldDB" id="A0A645A6K6"/>
<evidence type="ECO:0000313" key="1">
    <source>
        <dbReference type="EMBL" id="MPM48799.1"/>
    </source>
</evidence>
<reference evidence="1" key="1">
    <citation type="submission" date="2019-08" db="EMBL/GenBank/DDBJ databases">
        <authorList>
            <person name="Kucharzyk K."/>
            <person name="Murdoch R.W."/>
            <person name="Higgins S."/>
            <person name="Loffler F."/>
        </authorList>
    </citation>
    <scope>NUCLEOTIDE SEQUENCE</scope>
</reference>
<comment type="caution">
    <text evidence="1">The sequence shown here is derived from an EMBL/GenBank/DDBJ whole genome shotgun (WGS) entry which is preliminary data.</text>
</comment>
<sequence length="46" mass="5201">MKKLKISILLLIAFFTISGFTGKTYVLEKNTANIVSEDMTIDEYIS</sequence>
<name>A0A645A6K6_9ZZZZ</name>
<dbReference type="EMBL" id="VSSQ01012259">
    <property type="protein sequence ID" value="MPM48799.1"/>
    <property type="molecule type" value="Genomic_DNA"/>
</dbReference>
<proteinExistence type="predicted"/>
<organism evidence="1">
    <name type="scientific">bioreactor metagenome</name>
    <dbReference type="NCBI Taxonomy" id="1076179"/>
    <lineage>
        <taxon>unclassified sequences</taxon>
        <taxon>metagenomes</taxon>
        <taxon>ecological metagenomes</taxon>
    </lineage>
</organism>
<protein>
    <submittedName>
        <fullName evidence="1">Uncharacterized protein</fullName>
    </submittedName>
</protein>
<gene>
    <name evidence="1" type="ORF">SDC9_95526</name>
</gene>